<name>A0ABT4UN16_9BACT</name>
<organism evidence="2 3">
    <name type="scientific">Polluticaenibacter yanchengensis</name>
    <dbReference type="NCBI Taxonomy" id="3014562"/>
    <lineage>
        <taxon>Bacteria</taxon>
        <taxon>Pseudomonadati</taxon>
        <taxon>Bacteroidota</taxon>
        <taxon>Chitinophagia</taxon>
        <taxon>Chitinophagales</taxon>
        <taxon>Chitinophagaceae</taxon>
        <taxon>Polluticaenibacter</taxon>
    </lineage>
</organism>
<evidence type="ECO:0000313" key="2">
    <source>
        <dbReference type="EMBL" id="MDA3616239.1"/>
    </source>
</evidence>
<dbReference type="InterPro" id="IPR036291">
    <property type="entry name" value="NAD(P)-bd_dom_sf"/>
</dbReference>
<dbReference type="PANTHER" id="PTHR48079">
    <property type="entry name" value="PROTEIN YEEZ"/>
    <property type="match status" value="1"/>
</dbReference>
<dbReference type="PANTHER" id="PTHR48079:SF6">
    <property type="entry name" value="NAD(P)-BINDING DOMAIN-CONTAINING PROTEIN-RELATED"/>
    <property type="match status" value="1"/>
</dbReference>
<dbReference type="Pfam" id="PF01073">
    <property type="entry name" value="3Beta_HSD"/>
    <property type="match status" value="1"/>
</dbReference>
<comment type="caution">
    <text evidence="2">The sequence shown here is derived from an EMBL/GenBank/DDBJ whole genome shotgun (WGS) entry which is preliminary data.</text>
</comment>
<dbReference type="Proteomes" id="UP001210231">
    <property type="component" value="Unassembled WGS sequence"/>
</dbReference>
<proteinExistence type="predicted"/>
<dbReference type="Gene3D" id="3.40.50.720">
    <property type="entry name" value="NAD(P)-binding Rossmann-like Domain"/>
    <property type="match status" value="1"/>
</dbReference>
<accession>A0ABT4UN16</accession>
<dbReference type="EMBL" id="JAQGEF010000025">
    <property type="protein sequence ID" value="MDA3616239.1"/>
    <property type="molecule type" value="Genomic_DNA"/>
</dbReference>
<sequence length="318" mass="35452">MQSILITGAAGFVGLACVKYFVQKGYKVYGLHRQASQSPIISQAGGIPVLGNILSPGQSRLPVTDIIIHAAAHLGKWSHNREYIEVNINGTQNIIDFATANHIKKFIHISTEAVVFNGKHQLNVNEKAPFPQTGYIYAATKQQAENIVNNASDTIQTIILRPRIIWGPGDRTLLPLLIDAVKQKKFMWINHGTNLVNTTHIYNLLHAIELSLNYTKTGETFFIHDDETLSIKEFYSRLLEKKNIKTPARSIPRSLAIAAAWIIENTWQKLNIQSRPPITRFGAAVFSTNFTIDIQKAKSELGYKPVISISQALQKADC</sequence>
<dbReference type="SUPFAM" id="SSF51735">
    <property type="entry name" value="NAD(P)-binding Rossmann-fold domains"/>
    <property type="match status" value="1"/>
</dbReference>
<evidence type="ECO:0000259" key="1">
    <source>
        <dbReference type="Pfam" id="PF01073"/>
    </source>
</evidence>
<dbReference type="RefSeq" id="WP_407032569.1">
    <property type="nucleotide sequence ID" value="NZ_JAQGEF010000025.1"/>
</dbReference>
<dbReference type="InterPro" id="IPR002225">
    <property type="entry name" value="3Beta_OHSteriod_DH/Estase"/>
</dbReference>
<dbReference type="InterPro" id="IPR051783">
    <property type="entry name" value="NAD(P)-dependent_oxidoreduct"/>
</dbReference>
<feature type="domain" description="3-beta hydroxysteroid dehydrogenase/isomerase" evidence="1">
    <location>
        <begin position="5"/>
        <end position="249"/>
    </location>
</feature>
<protein>
    <submittedName>
        <fullName evidence="2">NAD-dependent epimerase/dehydratase family protein</fullName>
    </submittedName>
</protein>
<evidence type="ECO:0000313" key="3">
    <source>
        <dbReference type="Proteomes" id="UP001210231"/>
    </source>
</evidence>
<gene>
    <name evidence="2" type="ORF">O3P16_15590</name>
</gene>
<reference evidence="2 3" key="1">
    <citation type="submission" date="2022-12" db="EMBL/GenBank/DDBJ databases">
        <title>Chitinophagaceae gen. sp. nov., a new member of the family Chitinophagaceae, isolated from soil in a chemical factory.</title>
        <authorList>
            <person name="Ke Z."/>
        </authorList>
    </citation>
    <scope>NUCLEOTIDE SEQUENCE [LARGE SCALE GENOMIC DNA]</scope>
    <source>
        <strain evidence="2 3">LY-5</strain>
    </source>
</reference>
<keyword evidence="3" id="KW-1185">Reference proteome</keyword>